<dbReference type="AlphaFoldDB" id="R7V864"/>
<name>R7V864_CAPTE</name>
<keyword evidence="1" id="KW-1133">Transmembrane helix</keyword>
<organism evidence="2">
    <name type="scientific">Capitella teleta</name>
    <name type="common">Polychaete worm</name>
    <dbReference type="NCBI Taxonomy" id="283909"/>
    <lineage>
        <taxon>Eukaryota</taxon>
        <taxon>Metazoa</taxon>
        <taxon>Spiralia</taxon>
        <taxon>Lophotrochozoa</taxon>
        <taxon>Annelida</taxon>
        <taxon>Polychaeta</taxon>
        <taxon>Sedentaria</taxon>
        <taxon>Scolecida</taxon>
        <taxon>Capitellidae</taxon>
        <taxon>Capitella</taxon>
    </lineage>
</organism>
<reference evidence="4" key="1">
    <citation type="submission" date="2012-12" db="EMBL/GenBank/DDBJ databases">
        <authorList>
            <person name="Hellsten U."/>
            <person name="Grimwood J."/>
            <person name="Chapman J.A."/>
            <person name="Shapiro H."/>
            <person name="Aerts A."/>
            <person name="Otillar R.P."/>
            <person name="Terry A.Y."/>
            <person name="Boore J.L."/>
            <person name="Simakov O."/>
            <person name="Marletaz F."/>
            <person name="Cho S.-J."/>
            <person name="Edsinger-Gonzales E."/>
            <person name="Havlak P."/>
            <person name="Kuo D.-H."/>
            <person name="Larsson T."/>
            <person name="Lv J."/>
            <person name="Arendt D."/>
            <person name="Savage R."/>
            <person name="Osoegawa K."/>
            <person name="de Jong P."/>
            <person name="Lindberg D.R."/>
            <person name="Seaver E.C."/>
            <person name="Weisblat D.A."/>
            <person name="Putnam N.H."/>
            <person name="Grigoriev I.V."/>
            <person name="Rokhsar D.S."/>
        </authorList>
    </citation>
    <scope>NUCLEOTIDE SEQUENCE</scope>
    <source>
        <strain evidence="4">I ESC-2004</strain>
    </source>
</reference>
<keyword evidence="1" id="KW-0812">Transmembrane</keyword>
<gene>
    <name evidence="2" type="ORF">CAPTEDRAFT_198759</name>
</gene>
<dbReference type="HOGENOM" id="CLU_1908652_0_0_1"/>
<protein>
    <submittedName>
        <fullName evidence="2 3">Uncharacterized protein</fullName>
    </submittedName>
</protein>
<evidence type="ECO:0000313" key="3">
    <source>
        <dbReference type="EnsemblMetazoa" id="CapteP198759"/>
    </source>
</evidence>
<proteinExistence type="predicted"/>
<feature type="transmembrane region" description="Helical" evidence="1">
    <location>
        <begin position="32"/>
        <end position="51"/>
    </location>
</feature>
<evidence type="ECO:0000313" key="2">
    <source>
        <dbReference type="EMBL" id="ELU14667.1"/>
    </source>
</evidence>
<evidence type="ECO:0000313" key="4">
    <source>
        <dbReference type="Proteomes" id="UP000014760"/>
    </source>
</evidence>
<dbReference type="EnsemblMetazoa" id="CapteT198759">
    <property type="protein sequence ID" value="CapteP198759"/>
    <property type="gene ID" value="CapteG198759"/>
</dbReference>
<evidence type="ECO:0000256" key="1">
    <source>
        <dbReference type="SAM" id="Phobius"/>
    </source>
</evidence>
<dbReference type="EMBL" id="KB294369">
    <property type="protein sequence ID" value="ELU14667.1"/>
    <property type="molecule type" value="Genomic_DNA"/>
</dbReference>
<dbReference type="EMBL" id="AMQN01018443">
    <property type="status" value="NOT_ANNOTATED_CDS"/>
    <property type="molecule type" value="Genomic_DNA"/>
</dbReference>
<dbReference type="Proteomes" id="UP000014760">
    <property type="component" value="Unassembled WGS sequence"/>
</dbReference>
<reference evidence="2 4" key="2">
    <citation type="journal article" date="2013" name="Nature">
        <title>Insights into bilaterian evolution from three spiralian genomes.</title>
        <authorList>
            <person name="Simakov O."/>
            <person name="Marletaz F."/>
            <person name="Cho S.J."/>
            <person name="Edsinger-Gonzales E."/>
            <person name="Havlak P."/>
            <person name="Hellsten U."/>
            <person name="Kuo D.H."/>
            <person name="Larsson T."/>
            <person name="Lv J."/>
            <person name="Arendt D."/>
            <person name="Savage R."/>
            <person name="Osoegawa K."/>
            <person name="de Jong P."/>
            <person name="Grimwood J."/>
            <person name="Chapman J.A."/>
            <person name="Shapiro H."/>
            <person name="Aerts A."/>
            <person name="Otillar R.P."/>
            <person name="Terry A.Y."/>
            <person name="Boore J.L."/>
            <person name="Grigoriev I.V."/>
            <person name="Lindberg D.R."/>
            <person name="Seaver E.C."/>
            <person name="Weisblat D.A."/>
            <person name="Putnam N.H."/>
            <person name="Rokhsar D.S."/>
        </authorList>
    </citation>
    <scope>NUCLEOTIDE SEQUENCE</scope>
    <source>
        <strain evidence="2 4">I ESC-2004</strain>
    </source>
</reference>
<keyword evidence="4" id="KW-1185">Reference proteome</keyword>
<keyword evidence="1" id="KW-0472">Membrane</keyword>
<reference evidence="3" key="3">
    <citation type="submission" date="2015-06" db="UniProtKB">
        <authorList>
            <consortium name="EnsemblMetazoa"/>
        </authorList>
    </citation>
    <scope>IDENTIFICATION</scope>
</reference>
<sequence length="133" mass="15616">MDLLFSGFIAPFLVFSDYVMLLFRWLFRMSSWRSFVTLLILTSIVFFRFLVSTEKYSLGQLTLKRNAVDVESPPVNDFRRRAEEGGVVDETQDEIDVLVQQIDNGLDLMEKKMMGEREEKKEGEDARILWRAH</sequence>
<accession>R7V864</accession>